<reference evidence="2 3" key="1">
    <citation type="journal article" date="2020" name="Arch. Microbiol.">
        <title>Bradyrhizobium campsiandrae sp. nov., a nitrogen-fixing bacterial strain isolated from a native leguminous tree from the Amazon adapted to flooded conditions.</title>
        <authorList>
            <person name="Cabral Michel D."/>
            <person name="Martins da Costa E."/>
            <person name="Azarias Guimaraes A."/>
            <person name="Soares de Carvalho T."/>
            <person name="Santos de Castro Caputo P."/>
            <person name="Willems A."/>
            <person name="de Souza Moreira F.M."/>
        </authorList>
    </citation>
    <scope>NUCLEOTIDE SEQUENCE [LARGE SCALE GENOMIC DNA]</scope>
    <source>
        <strain evidence="3">INPA 384B</strain>
    </source>
</reference>
<dbReference type="RefSeq" id="WP_188106876.1">
    <property type="nucleotide sequence ID" value="NZ_JAANIH010000065.1"/>
</dbReference>
<keyword evidence="3" id="KW-1185">Reference proteome</keyword>
<proteinExistence type="predicted"/>
<evidence type="ECO:0000313" key="3">
    <source>
        <dbReference type="Proteomes" id="UP000639516"/>
    </source>
</evidence>
<evidence type="ECO:0000313" key="2">
    <source>
        <dbReference type="EMBL" id="MBC9983219.1"/>
    </source>
</evidence>
<gene>
    <name evidence="2" type="ORF">HA482_34040</name>
</gene>
<comment type="caution">
    <text evidence="2">The sequence shown here is derived from an EMBL/GenBank/DDBJ whole genome shotgun (WGS) entry which is preliminary data.</text>
</comment>
<accession>A0ABR7UIB1</accession>
<name>A0ABR7UIB1_9BRAD</name>
<organism evidence="2 3">
    <name type="scientific">Bradyrhizobium campsiandrae</name>
    <dbReference type="NCBI Taxonomy" id="1729892"/>
    <lineage>
        <taxon>Bacteria</taxon>
        <taxon>Pseudomonadati</taxon>
        <taxon>Pseudomonadota</taxon>
        <taxon>Alphaproteobacteria</taxon>
        <taxon>Hyphomicrobiales</taxon>
        <taxon>Nitrobacteraceae</taxon>
        <taxon>Bradyrhizobium</taxon>
    </lineage>
</organism>
<protein>
    <submittedName>
        <fullName evidence="2">Uncharacterized protein</fullName>
    </submittedName>
</protein>
<dbReference type="Proteomes" id="UP000639516">
    <property type="component" value="Unassembled WGS sequence"/>
</dbReference>
<feature type="region of interest" description="Disordered" evidence="1">
    <location>
        <begin position="30"/>
        <end position="71"/>
    </location>
</feature>
<sequence length="96" mass="10077">MSVQWPDATSLVEGADGLLSPFRVMGADCGADGSGVAGGAPDSQSHKERLSGRRAVPSHDGGPFDQVPQPPSCHAMTQMMNSRRHIVLMPLSFFAA</sequence>
<evidence type="ECO:0000256" key="1">
    <source>
        <dbReference type="SAM" id="MobiDB-lite"/>
    </source>
</evidence>
<dbReference type="EMBL" id="JAATTO010000064">
    <property type="protein sequence ID" value="MBC9983219.1"/>
    <property type="molecule type" value="Genomic_DNA"/>
</dbReference>